<proteinExistence type="predicted"/>
<dbReference type="Proteomes" id="UP000005566">
    <property type="component" value="Unassembled WGS sequence"/>
</dbReference>
<protein>
    <submittedName>
        <fullName evidence="1">Uncharacterized protein</fullName>
    </submittedName>
</protein>
<evidence type="ECO:0000313" key="2">
    <source>
        <dbReference type="Proteomes" id="UP000005566"/>
    </source>
</evidence>
<dbReference type="EMBL" id="AHKF01000024">
    <property type="protein sequence ID" value="EIA07517.1"/>
    <property type="molecule type" value="Genomic_DNA"/>
</dbReference>
<name>H7FVI4_FLAFP</name>
<gene>
    <name evidence="1" type="ORF">HJ01_03182</name>
</gene>
<accession>H7FVI4</accession>
<reference evidence="1 2" key="1">
    <citation type="journal article" date="2014" name="Acta Crystallogr. D">
        <title>Structure-based characterization and antifreeze properties of a hyperactive ice-binding protein from the Antarctic bacterium Flavobacterium frigoris PS1.</title>
        <authorList>
            <person name="Do H."/>
            <person name="Kim S.J."/>
            <person name="Kim H.J."/>
            <person name="Lee J.H."/>
        </authorList>
    </citation>
    <scope>NUCLEOTIDE SEQUENCE [LARGE SCALE GENOMIC DNA]</scope>
    <source>
        <strain evidence="1 2">PS1</strain>
    </source>
</reference>
<dbReference type="AlphaFoldDB" id="H7FVI4"/>
<dbReference type="eggNOG" id="ENOG50339R1">
    <property type="taxonomic scope" value="Bacteria"/>
</dbReference>
<evidence type="ECO:0000313" key="1">
    <source>
        <dbReference type="EMBL" id="EIA07517.1"/>
    </source>
</evidence>
<comment type="caution">
    <text evidence="1">The sequence shown here is derived from an EMBL/GenBank/DDBJ whole genome shotgun (WGS) entry which is preliminary data.</text>
</comment>
<keyword evidence="2" id="KW-1185">Reference proteome</keyword>
<dbReference type="PATRIC" id="fig|1086011.3.peg.3117"/>
<dbReference type="RefSeq" id="WP_007139359.1">
    <property type="nucleotide sequence ID" value="NZ_AHKF01000024.1"/>
</dbReference>
<dbReference type="STRING" id="1086011.HJ01_03182"/>
<organism evidence="1 2">
    <name type="scientific">Flavobacterium frigoris (strain PS1)</name>
    <dbReference type="NCBI Taxonomy" id="1086011"/>
    <lineage>
        <taxon>Bacteria</taxon>
        <taxon>Pseudomonadati</taxon>
        <taxon>Bacteroidota</taxon>
        <taxon>Flavobacteriia</taxon>
        <taxon>Flavobacteriales</taxon>
        <taxon>Flavobacteriaceae</taxon>
        <taxon>Flavobacterium</taxon>
    </lineage>
</organism>
<dbReference type="OrthoDB" id="882910at2"/>
<sequence length="139" mass="16297">MEIINTENGNFSLNAEMVINANKEFAEVNSFDIDKTTNDMGNGYEWIYFKNIKIGSLYFFLNVCFFQNKTKMINFSFSESQIKNPSWDNWNENEEKTNQRNFEEWLNKSIGSKRKFNWGDISSNYDLKGAGTSVTINYQ</sequence>